<sequence>MYKQDKLPKIKEVDFFEKYFVHPICNELDKDNEANLLKVWMIYFAPLRVKLFSKTDHVKNVSAYNKNRSIFNRETEYNFFELEKKIDMLDKEIECVCNLALKNNFVKSKLFEKLIEDRF</sequence>
<protein>
    <submittedName>
        <fullName evidence="1">Uncharacterized protein</fullName>
    </submittedName>
</protein>
<dbReference type="Proteomes" id="UP001268577">
    <property type="component" value="Unassembled WGS sequence"/>
</dbReference>
<dbReference type="AlphaFoldDB" id="A0AAW8U460"/>
<dbReference type="EMBL" id="JARQBZ010000017">
    <property type="protein sequence ID" value="MDT2834328.1"/>
    <property type="molecule type" value="Genomic_DNA"/>
</dbReference>
<evidence type="ECO:0000313" key="2">
    <source>
        <dbReference type="Proteomes" id="UP001268577"/>
    </source>
</evidence>
<reference evidence="1" key="1">
    <citation type="submission" date="2023-03" db="EMBL/GenBank/DDBJ databases">
        <authorList>
            <person name="Shen W."/>
            <person name="Cai J."/>
        </authorList>
    </citation>
    <scope>NUCLEOTIDE SEQUENCE</scope>
    <source>
        <strain evidence="1">P96-3</strain>
    </source>
</reference>
<dbReference type="RefSeq" id="WP_311985370.1">
    <property type="nucleotide sequence ID" value="NZ_JARQBZ010000017.1"/>
</dbReference>
<organism evidence="1 2">
    <name type="scientific">Vagococcus carniphilus</name>
    <dbReference type="NCBI Taxonomy" id="218144"/>
    <lineage>
        <taxon>Bacteria</taxon>
        <taxon>Bacillati</taxon>
        <taxon>Bacillota</taxon>
        <taxon>Bacilli</taxon>
        <taxon>Lactobacillales</taxon>
        <taxon>Enterococcaceae</taxon>
        <taxon>Vagococcus</taxon>
    </lineage>
</organism>
<accession>A0AAW8U460</accession>
<evidence type="ECO:0000313" key="1">
    <source>
        <dbReference type="EMBL" id="MDT2834328.1"/>
    </source>
</evidence>
<comment type="caution">
    <text evidence="1">The sequence shown here is derived from an EMBL/GenBank/DDBJ whole genome shotgun (WGS) entry which is preliminary data.</text>
</comment>
<name>A0AAW8U460_9ENTE</name>
<proteinExistence type="predicted"/>
<gene>
    <name evidence="1" type="ORF">P7H70_09670</name>
</gene>